<evidence type="ECO:0000313" key="10">
    <source>
        <dbReference type="Proteomes" id="UP001295463"/>
    </source>
</evidence>
<evidence type="ECO:0000256" key="7">
    <source>
        <dbReference type="SAM" id="SignalP"/>
    </source>
</evidence>
<dbReference type="RefSeq" id="WP_305731354.1">
    <property type="nucleotide sequence ID" value="NZ_OW150024.1"/>
</dbReference>
<keyword evidence="10" id="KW-1185">Reference proteome</keyword>
<proteinExistence type="predicted"/>
<dbReference type="Pfam" id="PF00034">
    <property type="entry name" value="Cytochrom_C"/>
    <property type="match status" value="1"/>
</dbReference>
<dbReference type="PANTHER" id="PTHR37823">
    <property type="entry name" value="CYTOCHROME C-553-LIKE"/>
    <property type="match status" value="1"/>
</dbReference>
<accession>A0ABM9D7P1</accession>
<evidence type="ECO:0000313" key="9">
    <source>
        <dbReference type="EMBL" id="CAH2030418.1"/>
    </source>
</evidence>
<dbReference type="EMBL" id="OW150024">
    <property type="protein sequence ID" value="CAH2030418.1"/>
    <property type="molecule type" value="Genomic_DNA"/>
</dbReference>
<dbReference type="InterPro" id="IPR009056">
    <property type="entry name" value="Cyt_c-like_dom"/>
</dbReference>
<feature type="domain" description="Cytochrome c" evidence="8">
    <location>
        <begin position="21"/>
        <end position="101"/>
    </location>
</feature>
<dbReference type="InterPro" id="IPR036909">
    <property type="entry name" value="Cyt_c-like_dom_sf"/>
</dbReference>
<dbReference type="PANTHER" id="PTHR37823:SF1">
    <property type="entry name" value="CYTOCHROME C-553-LIKE"/>
    <property type="match status" value="1"/>
</dbReference>
<organism evidence="9 10">
    <name type="scientific">Trichlorobacter ammonificans</name>
    <dbReference type="NCBI Taxonomy" id="2916410"/>
    <lineage>
        <taxon>Bacteria</taxon>
        <taxon>Pseudomonadati</taxon>
        <taxon>Thermodesulfobacteriota</taxon>
        <taxon>Desulfuromonadia</taxon>
        <taxon>Geobacterales</taxon>
        <taxon>Geobacteraceae</taxon>
        <taxon>Trichlorobacter</taxon>
    </lineage>
</organism>
<gene>
    <name evidence="9" type="ORF">GEAMG1_0601</name>
</gene>
<keyword evidence="5 6" id="KW-0408">Iron</keyword>
<keyword evidence="3 6" id="KW-0479">Metal-binding</keyword>
<evidence type="ECO:0000256" key="1">
    <source>
        <dbReference type="ARBA" id="ARBA00022448"/>
    </source>
</evidence>
<dbReference type="Gene3D" id="1.10.760.10">
    <property type="entry name" value="Cytochrome c-like domain"/>
    <property type="match status" value="1"/>
</dbReference>
<keyword evidence="2 6" id="KW-0349">Heme</keyword>
<protein>
    <submittedName>
        <fullName evidence="9">Cytochrome c oxidase subunit CcoP</fullName>
    </submittedName>
</protein>
<keyword evidence="1" id="KW-0813">Transport</keyword>
<evidence type="ECO:0000256" key="5">
    <source>
        <dbReference type="ARBA" id="ARBA00023004"/>
    </source>
</evidence>
<name>A0ABM9D7P1_9BACT</name>
<reference evidence="9 10" key="1">
    <citation type="submission" date="2022-03" db="EMBL/GenBank/DDBJ databases">
        <authorList>
            <person name="Koch H."/>
        </authorList>
    </citation>
    <scope>NUCLEOTIDE SEQUENCE [LARGE SCALE GENOMIC DNA]</scope>
    <source>
        <strain evidence="9 10">G1</strain>
    </source>
</reference>
<keyword evidence="4" id="KW-0249">Electron transport</keyword>
<dbReference type="PROSITE" id="PS51007">
    <property type="entry name" value="CYTC"/>
    <property type="match status" value="1"/>
</dbReference>
<dbReference type="InterPro" id="IPR051811">
    <property type="entry name" value="Cytochrome_c550/c551-like"/>
</dbReference>
<evidence type="ECO:0000256" key="2">
    <source>
        <dbReference type="ARBA" id="ARBA00022617"/>
    </source>
</evidence>
<evidence type="ECO:0000259" key="8">
    <source>
        <dbReference type="PROSITE" id="PS51007"/>
    </source>
</evidence>
<evidence type="ECO:0000256" key="4">
    <source>
        <dbReference type="ARBA" id="ARBA00022982"/>
    </source>
</evidence>
<evidence type="ECO:0000256" key="6">
    <source>
        <dbReference type="PROSITE-ProRule" id="PRU00433"/>
    </source>
</evidence>
<feature type="signal peptide" evidence="7">
    <location>
        <begin position="1"/>
        <end position="22"/>
    </location>
</feature>
<dbReference type="SUPFAM" id="SSF46626">
    <property type="entry name" value="Cytochrome c"/>
    <property type="match status" value="1"/>
</dbReference>
<sequence length="101" mass="10466">MKYALSLSVLGLSVMLSNAAFAESAGEKLFNQKCAMCHKVKGKGGAIGPDLSKVGGKLAEAQLREKLANPKKSNPGSSMPAFATLPKGDMDALVGFLKGLK</sequence>
<evidence type="ECO:0000256" key="3">
    <source>
        <dbReference type="ARBA" id="ARBA00022723"/>
    </source>
</evidence>
<dbReference type="Proteomes" id="UP001295463">
    <property type="component" value="Chromosome"/>
</dbReference>
<feature type="chain" id="PRO_5046137755" evidence="7">
    <location>
        <begin position="23"/>
        <end position="101"/>
    </location>
</feature>
<keyword evidence="7" id="KW-0732">Signal</keyword>